<proteinExistence type="predicted"/>
<reference evidence="1 2" key="1">
    <citation type="journal article" date="2012" name="J. Bacteriol.">
        <title>Draft Genome Sequence of the Volcano-Inhabiting Thermoacidophilic Methanotroph Methylacidiphilum fumariolicum Strain SolV.</title>
        <authorList>
            <person name="Khadem A.F."/>
            <person name="Wieczorek A.S."/>
            <person name="Pol A."/>
            <person name="Vuilleumier S."/>
            <person name="Harhangi H.R."/>
            <person name="Dunfield P.F."/>
            <person name="Kalyuzhnaya M.G."/>
            <person name="Murrell J.C."/>
            <person name="Francoijs K.-J."/>
            <person name="Stunnenberg H.G."/>
            <person name="Stein L.Y."/>
            <person name="DiSpirito A.A."/>
            <person name="Semrau J.D."/>
            <person name="Lajus A."/>
            <person name="Medigue C."/>
            <person name="Klotz M.G."/>
            <person name="Jetten M.S.M."/>
            <person name="Op den Camp H.J.M."/>
        </authorList>
    </citation>
    <scope>NUCLEOTIDE SEQUENCE [LARGE SCALE GENOMIC DNA]</scope>
    <source>
        <strain evidence="1 2">SolV</strain>
    </source>
</reference>
<dbReference type="InParanoid" id="I0K190"/>
<sequence length="77" mass="8502">MMASVIQIASEYGLNSMILAVLYDLTDAFAEQPSLRIDQGIPIVGDYGGLVYLSKANRCMSFRGPLRVLIDCRFNQA</sequence>
<organism evidence="1 2">
    <name type="scientific">Methylacidiphilum fumariolicum (strain SolV)</name>
    <dbReference type="NCBI Taxonomy" id="1156937"/>
    <lineage>
        <taxon>Bacteria</taxon>
        <taxon>Pseudomonadati</taxon>
        <taxon>Verrucomicrobiota</taxon>
        <taxon>Methylacidiphilae</taxon>
        <taxon>Methylacidiphilales</taxon>
        <taxon>Methylacidiphilaceae</taxon>
        <taxon>Methylacidiphilum (ex Ratnadevi et al. 2023)</taxon>
    </lineage>
</organism>
<dbReference type="EMBL" id="CAHT01000107">
    <property type="protein sequence ID" value="CCG93259.1"/>
    <property type="molecule type" value="Genomic_DNA"/>
</dbReference>
<protein>
    <submittedName>
        <fullName evidence="1">Uncharacterized protein</fullName>
    </submittedName>
</protein>
<comment type="caution">
    <text evidence="1">The sequence shown here is derived from an EMBL/GenBank/DDBJ whole genome shotgun (WGS) entry which is preliminary data.</text>
</comment>
<accession>I0K190</accession>
<gene>
    <name evidence="1" type="ORF">MFUM_970029</name>
</gene>
<dbReference type="Proteomes" id="UP000004837">
    <property type="component" value="Unassembled WGS sequence"/>
</dbReference>
<evidence type="ECO:0000313" key="1">
    <source>
        <dbReference type="EMBL" id="CCG93259.1"/>
    </source>
</evidence>
<evidence type="ECO:0000313" key="2">
    <source>
        <dbReference type="Proteomes" id="UP000004837"/>
    </source>
</evidence>
<dbReference type="AlphaFoldDB" id="I0K190"/>
<name>I0K190_METFB</name>